<evidence type="ECO:0000313" key="2">
    <source>
        <dbReference type="EMBL" id="CAA2634246.1"/>
    </source>
</evidence>
<dbReference type="AlphaFoldDB" id="A0A7I8JT09"/>
<dbReference type="InterPro" id="IPR044714">
    <property type="entry name" value="AtSIBP1-like"/>
</dbReference>
<proteinExistence type="predicted"/>
<dbReference type="PANTHER" id="PTHR46672:SF1">
    <property type="entry name" value="OS08G0103600 PROTEIN"/>
    <property type="match status" value="1"/>
</dbReference>
<dbReference type="InterPro" id="IPR011333">
    <property type="entry name" value="SKP1/BTB/POZ_sf"/>
</dbReference>
<evidence type="ECO:0000313" key="3">
    <source>
        <dbReference type="Proteomes" id="UP001189122"/>
    </source>
</evidence>
<reference evidence="2 3" key="1">
    <citation type="submission" date="2019-12" db="EMBL/GenBank/DDBJ databases">
        <authorList>
            <person name="Scholz U."/>
            <person name="Mascher M."/>
            <person name="Fiebig A."/>
        </authorList>
    </citation>
    <scope>NUCLEOTIDE SEQUENCE</scope>
</reference>
<accession>A0A7I8JT09</accession>
<sequence length="276" mass="31266">MALTSHSSGVDSLEAYVMDLTTPSLKRQLVGTYKKSRFRGKGAHGARVVRLRTASCCAQRRMAPPAICRRRLDGPTGRPSSSPPSSWCTTMYKKLLKTDEDFICPTDSTFNDTFRVVMEFLDLKMSLVNVQATPSYFSSLISSFFFQKDMQTDFHSNVTINTVRGTLLSHMVVLAASSPDMSLKACYALLICLYGTIQLEVFLNNRLELLAAAEKYNIADLNQRVKRLLEAWLYQLDCLKKGSLIFRFDLGKFYDVSDDINDSFCHSDYKQMIELF</sequence>
<evidence type="ECO:0000256" key="1">
    <source>
        <dbReference type="ARBA" id="ARBA00004906"/>
    </source>
</evidence>
<dbReference type="EMBL" id="CACRZD030000018">
    <property type="protein sequence ID" value="CAA6673254.1"/>
    <property type="molecule type" value="Genomic_DNA"/>
</dbReference>
<protein>
    <submittedName>
        <fullName evidence="2">Uncharacterized protein</fullName>
    </submittedName>
</protein>
<dbReference type="SUPFAM" id="SSF54695">
    <property type="entry name" value="POZ domain"/>
    <property type="match status" value="1"/>
</dbReference>
<organism evidence="2">
    <name type="scientific">Spirodela intermedia</name>
    <name type="common">Intermediate duckweed</name>
    <dbReference type="NCBI Taxonomy" id="51605"/>
    <lineage>
        <taxon>Eukaryota</taxon>
        <taxon>Viridiplantae</taxon>
        <taxon>Streptophyta</taxon>
        <taxon>Embryophyta</taxon>
        <taxon>Tracheophyta</taxon>
        <taxon>Spermatophyta</taxon>
        <taxon>Magnoliopsida</taxon>
        <taxon>Liliopsida</taxon>
        <taxon>Araceae</taxon>
        <taxon>Lemnoideae</taxon>
        <taxon>Spirodela</taxon>
    </lineage>
</organism>
<comment type="pathway">
    <text evidence="1">Protein modification; protein ubiquitination.</text>
</comment>
<dbReference type="EMBL" id="LR743605">
    <property type="protein sequence ID" value="CAA2634246.1"/>
    <property type="molecule type" value="Genomic_DNA"/>
</dbReference>
<name>A0A7I8JT09_SPIIN</name>
<gene>
    <name evidence="2" type="ORF">SI7747_18019671</name>
</gene>
<dbReference type="PANTHER" id="PTHR46672">
    <property type="entry name" value="OS08G0495500 PROTEIN-RELATED"/>
    <property type="match status" value="1"/>
</dbReference>
<keyword evidence="3" id="KW-1185">Reference proteome</keyword>
<dbReference type="Proteomes" id="UP001189122">
    <property type="component" value="Unassembled WGS sequence"/>
</dbReference>